<organism evidence="2 3">
    <name type="scientific">Blepharisma stoltei</name>
    <dbReference type="NCBI Taxonomy" id="1481888"/>
    <lineage>
        <taxon>Eukaryota</taxon>
        <taxon>Sar</taxon>
        <taxon>Alveolata</taxon>
        <taxon>Ciliophora</taxon>
        <taxon>Postciliodesmatophora</taxon>
        <taxon>Heterotrichea</taxon>
        <taxon>Heterotrichida</taxon>
        <taxon>Blepharismidae</taxon>
        <taxon>Blepharisma</taxon>
    </lineage>
</organism>
<dbReference type="AlphaFoldDB" id="A0AAU9KAQ5"/>
<dbReference type="EMBL" id="CAJZBQ010000062">
    <property type="protein sequence ID" value="CAG9335558.1"/>
    <property type="molecule type" value="Genomic_DNA"/>
</dbReference>
<evidence type="ECO:0000256" key="1">
    <source>
        <dbReference type="SAM" id="MobiDB-lite"/>
    </source>
</evidence>
<feature type="compositionally biased region" description="Low complexity" evidence="1">
    <location>
        <begin position="445"/>
        <end position="470"/>
    </location>
</feature>
<accession>A0AAU9KAQ5</accession>
<evidence type="ECO:0000313" key="2">
    <source>
        <dbReference type="EMBL" id="CAG9335558.1"/>
    </source>
</evidence>
<proteinExistence type="predicted"/>
<feature type="compositionally biased region" description="Basic and acidic residues" evidence="1">
    <location>
        <begin position="589"/>
        <end position="599"/>
    </location>
</feature>
<feature type="region of interest" description="Disordered" evidence="1">
    <location>
        <begin position="409"/>
        <end position="430"/>
    </location>
</feature>
<feature type="compositionally biased region" description="Polar residues" evidence="1">
    <location>
        <begin position="25"/>
        <end position="34"/>
    </location>
</feature>
<feature type="region of interest" description="Disordered" evidence="1">
    <location>
        <begin position="565"/>
        <end position="613"/>
    </location>
</feature>
<keyword evidence="3" id="KW-1185">Reference proteome</keyword>
<reference evidence="2" key="1">
    <citation type="submission" date="2021-09" db="EMBL/GenBank/DDBJ databases">
        <authorList>
            <consortium name="AG Swart"/>
            <person name="Singh M."/>
            <person name="Singh A."/>
            <person name="Seah K."/>
            <person name="Emmerich C."/>
        </authorList>
    </citation>
    <scope>NUCLEOTIDE SEQUENCE</scope>
    <source>
        <strain evidence="2">ATCC30299</strain>
    </source>
</reference>
<protein>
    <submittedName>
        <fullName evidence="2">Uncharacterized protein</fullName>
    </submittedName>
</protein>
<feature type="region of interest" description="Disordered" evidence="1">
    <location>
        <begin position="23"/>
        <end position="49"/>
    </location>
</feature>
<sequence>MSATAELEKYIEQFKTGYKKYVPSEDTSSMASSIDTDELLSETSSDSSSIDAYSFKAKKTDKIKTLSSLKKKKKKSVKVINKPSYLKPLHTTPLKIINEEEEDPENRRINYNLSEFMPRQLPFDISKYLPQSESQRQAKIKEIIASLDTESETTSICSSIDTEALLNSSDEEEEEIPSKKFSLAKTAGTSTHLKSYSINSYPSVLNSKPEMSSILNPRMYSSSIDIKQSGNLPPKSSYKLGYDTLPLSQSDPAFKNQMSYDGKTMRRSELNIQKANECSVIPRRLDISTNSLSISPISSQNLKSNAAKSALAKSEIKPSAFLNSITESTQSLSYSNSFSKLTLCTCILKGSLYSHFSNCQRVQVKAVIPDNIQFSTTKIKKFGMVESIVLIQREIRNFLSKRKLKKTQAKQPLYKSSPSMPPRSIQTPPLSASVIPTRSLQASQAFSASSIPQPRSAQPSSSSIPSRSAQTPPLLTSSMLSRTSQAAPISTPPISTPPLNSVNEIEKATQSLYQAIEELKSLKQKGTSSPGSSSINSSFSLTEYNLKNLPNFGSKASSVKRYVETPKSPSISSSHKEKENNALDTPISIRDEIPDDKVSSHSSSIPDDISDVNTEELLNSTFSSISSAL</sequence>
<comment type="caution">
    <text evidence="2">The sequence shown here is derived from an EMBL/GenBank/DDBJ whole genome shotgun (WGS) entry which is preliminary data.</text>
</comment>
<feature type="region of interest" description="Disordered" evidence="1">
    <location>
        <begin position="445"/>
        <end position="501"/>
    </location>
</feature>
<feature type="compositionally biased region" description="Polar residues" evidence="1">
    <location>
        <begin position="414"/>
        <end position="430"/>
    </location>
</feature>
<dbReference type="Proteomes" id="UP001162131">
    <property type="component" value="Unassembled WGS sequence"/>
</dbReference>
<name>A0AAU9KAQ5_9CILI</name>
<feature type="compositionally biased region" description="Polar residues" evidence="1">
    <location>
        <begin position="471"/>
        <end position="485"/>
    </location>
</feature>
<evidence type="ECO:0000313" key="3">
    <source>
        <dbReference type="Proteomes" id="UP001162131"/>
    </source>
</evidence>
<gene>
    <name evidence="2" type="ORF">BSTOLATCC_MIC64024</name>
</gene>